<keyword evidence="4" id="KW-0378">Hydrolase</keyword>
<proteinExistence type="inferred from homology"/>
<organism evidence="7 8">
    <name type="scientific">Dentiscutata erythropus</name>
    <dbReference type="NCBI Taxonomy" id="1348616"/>
    <lineage>
        <taxon>Eukaryota</taxon>
        <taxon>Fungi</taxon>
        <taxon>Fungi incertae sedis</taxon>
        <taxon>Mucoromycota</taxon>
        <taxon>Glomeromycotina</taxon>
        <taxon>Glomeromycetes</taxon>
        <taxon>Diversisporales</taxon>
        <taxon>Gigasporaceae</taxon>
        <taxon>Dentiscutata</taxon>
    </lineage>
</organism>
<dbReference type="Gene3D" id="3.20.20.80">
    <property type="entry name" value="Glycosidases"/>
    <property type="match status" value="1"/>
</dbReference>
<dbReference type="EMBL" id="CAJVPY010000882">
    <property type="protein sequence ID" value="CAG8496789.1"/>
    <property type="molecule type" value="Genomic_DNA"/>
</dbReference>
<dbReference type="AlphaFoldDB" id="A0A9N9EWJ5"/>
<comment type="caution">
    <text evidence="7">The sequence shown here is derived from an EMBL/GenBank/DDBJ whole genome shotgun (WGS) entry which is preliminary data.</text>
</comment>
<evidence type="ECO:0000259" key="6">
    <source>
        <dbReference type="Pfam" id="PF26410"/>
    </source>
</evidence>
<evidence type="ECO:0000256" key="4">
    <source>
        <dbReference type="ARBA" id="ARBA00022801"/>
    </source>
</evidence>
<dbReference type="PANTHER" id="PTHR31451:SF40">
    <property type="entry name" value="GLYCOSIDE HYDROLASE FAMILY 5 DOMAIN-CONTAINING PROTEIN"/>
    <property type="match status" value="1"/>
</dbReference>
<dbReference type="Pfam" id="PF26410">
    <property type="entry name" value="GH5_mannosidase"/>
    <property type="match status" value="1"/>
</dbReference>
<dbReference type="PANTHER" id="PTHR31451">
    <property type="match status" value="1"/>
</dbReference>
<dbReference type="InterPro" id="IPR045053">
    <property type="entry name" value="MAN-like"/>
</dbReference>
<accession>A0A9N9EWJ5</accession>
<dbReference type="EC" id="3.2.1.78" evidence="3"/>
<evidence type="ECO:0000256" key="1">
    <source>
        <dbReference type="ARBA" id="ARBA00001678"/>
    </source>
</evidence>
<protein>
    <recommendedName>
        <fullName evidence="3">mannan endo-1,4-beta-mannosidase</fullName>
        <ecNumber evidence="3">3.2.1.78</ecNumber>
    </recommendedName>
</protein>
<evidence type="ECO:0000313" key="7">
    <source>
        <dbReference type="EMBL" id="CAG8496789.1"/>
    </source>
</evidence>
<sequence>MKYIWTKTNLSLDRALALLCFLLIIQVTSFIIFKARPLLQDNLYSTQMEQTKSFVKVDGTRFILNNKPHYIIGANYWQAMNLGMESGNRSRVLKDLETLKENGFNCLRIMAASEGPPGEPYRMYPALMNAPGEYDESTGLDWFLAQLKNYDMTAIMTLSNFWHWSGGFAQYVHWVDDSKPIPYPETAGTAFDIYTSRFYTDEKVKDTCQKYYLNHVKTVINRVNSVNGIVYKNDPTIFSWELANEPQAVDVLNIPNGHDLVFQWFDNTAKFIKSLDENHLVTTGTEGKHGKEWFITMHKSDYIDFTSVHVWVENWGHYNSDDPSPENYQRAANFMLGFLQDTSDWSTQLLKKPVLLGEYGMARDGWKEISKYDPKATVTNRNKYFKEISNKILELEKQNASTGLMFWAFAGTARPTDSRPTWVGDPPHEVPGWYSVYDSDLETLRIFFDHSKQIINESE</sequence>
<dbReference type="InterPro" id="IPR001547">
    <property type="entry name" value="Glyco_hydro_5"/>
</dbReference>
<evidence type="ECO:0000256" key="5">
    <source>
        <dbReference type="ARBA" id="ARBA00023295"/>
    </source>
</evidence>
<comment type="similarity">
    <text evidence="2">Belongs to the glycosyl hydrolase 5 (cellulase A) family.</text>
</comment>
<dbReference type="GO" id="GO:0016985">
    <property type="term" value="F:mannan endo-1,4-beta-mannosidase activity"/>
    <property type="evidence" value="ECO:0007669"/>
    <property type="project" value="UniProtKB-EC"/>
</dbReference>
<keyword evidence="8" id="KW-1185">Reference proteome</keyword>
<dbReference type="InterPro" id="IPR017853">
    <property type="entry name" value="GH"/>
</dbReference>
<dbReference type="SUPFAM" id="SSF51445">
    <property type="entry name" value="(Trans)glycosidases"/>
    <property type="match status" value="1"/>
</dbReference>
<evidence type="ECO:0000256" key="3">
    <source>
        <dbReference type="ARBA" id="ARBA00012706"/>
    </source>
</evidence>
<reference evidence="7" key="1">
    <citation type="submission" date="2021-06" db="EMBL/GenBank/DDBJ databases">
        <authorList>
            <person name="Kallberg Y."/>
            <person name="Tangrot J."/>
            <person name="Rosling A."/>
        </authorList>
    </citation>
    <scope>NUCLEOTIDE SEQUENCE</scope>
    <source>
        <strain evidence="7">MA453B</strain>
    </source>
</reference>
<evidence type="ECO:0000313" key="8">
    <source>
        <dbReference type="Proteomes" id="UP000789405"/>
    </source>
</evidence>
<dbReference type="OrthoDB" id="406631at2759"/>
<gene>
    <name evidence="7" type="ORF">DERYTH_LOCUS2692</name>
</gene>
<dbReference type="Proteomes" id="UP000789405">
    <property type="component" value="Unassembled WGS sequence"/>
</dbReference>
<feature type="domain" description="Glycoside hydrolase family 5" evidence="6">
    <location>
        <begin position="53"/>
        <end position="455"/>
    </location>
</feature>
<evidence type="ECO:0000256" key="2">
    <source>
        <dbReference type="ARBA" id="ARBA00005641"/>
    </source>
</evidence>
<name>A0A9N9EWJ5_9GLOM</name>
<comment type="catalytic activity">
    <reaction evidence="1">
        <text>Random hydrolysis of (1-&gt;4)-beta-D-mannosidic linkages in mannans, galactomannans and glucomannans.</text>
        <dbReference type="EC" id="3.2.1.78"/>
    </reaction>
</comment>
<keyword evidence="5" id="KW-0326">Glycosidase</keyword>